<feature type="transmembrane region" description="Helical" evidence="6">
    <location>
        <begin position="289"/>
        <end position="307"/>
    </location>
</feature>
<dbReference type="EMBL" id="JAYJLD010000017">
    <property type="protein sequence ID" value="MEB3102461.1"/>
    <property type="molecule type" value="Genomic_DNA"/>
</dbReference>
<evidence type="ECO:0000256" key="1">
    <source>
        <dbReference type="ARBA" id="ARBA00004651"/>
    </source>
</evidence>
<evidence type="ECO:0000256" key="6">
    <source>
        <dbReference type="SAM" id="Phobius"/>
    </source>
</evidence>
<feature type="transmembrane region" description="Helical" evidence="6">
    <location>
        <begin position="43"/>
        <end position="63"/>
    </location>
</feature>
<feature type="transmembrane region" description="Helical" evidence="6">
    <location>
        <begin position="93"/>
        <end position="113"/>
    </location>
</feature>
<comment type="caution">
    <text evidence="7">The sequence shown here is derived from an EMBL/GenBank/DDBJ whole genome shotgun (WGS) entry which is preliminary data.</text>
</comment>
<evidence type="ECO:0000256" key="5">
    <source>
        <dbReference type="ARBA" id="ARBA00023136"/>
    </source>
</evidence>
<evidence type="ECO:0000256" key="4">
    <source>
        <dbReference type="ARBA" id="ARBA00022989"/>
    </source>
</evidence>
<gene>
    <name evidence="7" type="ORF">VF724_12390</name>
</gene>
<feature type="transmembrane region" description="Helical" evidence="6">
    <location>
        <begin position="120"/>
        <end position="139"/>
    </location>
</feature>
<accession>A0ABU5ZIX6</accession>
<dbReference type="PANTHER" id="PTHR32196:SF72">
    <property type="entry name" value="RIBOSE IMPORT PERMEASE PROTEIN RBSC"/>
    <property type="match status" value="1"/>
</dbReference>
<keyword evidence="8" id="KW-1185">Reference proteome</keyword>
<feature type="transmembrane region" description="Helical" evidence="6">
    <location>
        <begin position="20"/>
        <end position="37"/>
    </location>
</feature>
<keyword evidence="2" id="KW-1003">Cell membrane</keyword>
<dbReference type="Proteomes" id="UP001310386">
    <property type="component" value="Unassembled WGS sequence"/>
</dbReference>
<keyword evidence="4 6" id="KW-1133">Transmembrane helix</keyword>
<dbReference type="RefSeq" id="WP_371754581.1">
    <property type="nucleotide sequence ID" value="NZ_JAYJLD010000017.1"/>
</dbReference>
<reference evidence="7" key="1">
    <citation type="submission" date="2023-12" db="EMBL/GenBank/DDBJ databases">
        <title>Fervidustalea candida gen. nov., sp. nov., a novel member of the family Paenibacillaceae isolated from a geothermal area.</title>
        <authorList>
            <person name="Li W.-J."/>
            <person name="Jiao J.-Y."/>
            <person name="Chen Y."/>
        </authorList>
    </citation>
    <scope>NUCLEOTIDE SEQUENCE</scope>
    <source>
        <strain evidence="7">SYSU GA230002</strain>
    </source>
</reference>
<feature type="transmembrane region" description="Helical" evidence="6">
    <location>
        <begin position="159"/>
        <end position="180"/>
    </location>
</feature>
<evidence type="ECO:0000313" key="8">
    <source>
        <dbReference type="Proteomes" id="UP001310386"/>
    </source>
</evidence>
<dbReference type="PANTHER" id="PTHR32196">
    <property type="entry name" value="ABC TRANSPORTER PERMEASE PROTEIN YPHD-RELATED-RELATED"/>
    <property type="match status" value="1"/>
</dbReference>
<keyword evidence="5 6" id="KW-0472">Membrane</keyword>
<sequence>MGKKFAGFGGEFSRRFGPSIVLILLVLFNAVVTNNFLAPQTLWTILLHVSTTALVAIGMTIVIATGGVDLSVGALMAIAAVIPTLIIDANLFVLIFVTLIVAVLIGFFNGSVISNFNVQPIIVTLAMMIAGRGIALVLTDGYVTSISSPAFEFIGKGKIGMIPLPVIIMFFVVLLVYLIMKYSAFGRYVEAIGDNENAAGLAGIHVKRIKTYVYMLSAGLAALAGLIETARLGAADATNIGNLAELDAITATVVGGTLMTGGRPYIWGTVIGAILMGLITATFNMNNISYSYSLVLKAFIIILAIYLQREKQS</sequence>
<proteinExistence type="predicted"/>
<dbReference type="Pfam" id="PF02653">
    <property type="entry name" value="BPD_transp_2"/>
    <property type="match status" value="1"/>
</dbReference>
<comment type="subcellular location">
    <subcellularLocation>
        <location evidence="1">Cell membrane</location>
        <topology evidence="1">Multi-pass membrane protein</topology>
    </subcellularLocation>
</comment>
<dbReference type="CDD" id="cd06579">
    <property type="entry name" value="TM_PBP1_transp_AraH_like"/>
    <property type="match status" value="1"/>
</dbReference>
<dbReference type="InterPro" id="IPR001851">
    <property type="entry name" value="ABC_transp_permease"/>
</dbReference>
<name>A0ABU5ZIX6_9BACL</name>
<protein>
    <submittedName>
        <fullName evidence="7">ABC transporter permease</fullName>
    </submittedName>
</protein>
<evidence type="ECO:0000256" key="3">
    <source>
        <dbReference type="ARBA" id="ARBA00022692"/>
    </source>
</evidence>
<evidence type="ECO:0000256" key="2">
    <source>
        <dbReference type="ARBA" id="ARBA00022475"/>
    </source>
</evidence>
<keyword evidence="3 6" id="KW-0812">Transmembrane</keyword>
<evidence type="ECO:0000313" key="7">
    <source>
        <dbReference type="EMBL" id="MEB3102461.1"/>
    </source>
</evidence>
<feature type="transmembrane region" description="Helical" evidence="6">
    <location>
        <begin position="265"/>
        <end position="283"/>
    </location>
</feature>
<organism evidence="7 8">
    <name type="scientific">Ferviditalea candida</name>
    <dbReference type="NCBI Taxonomy" id="3108399"/>
    <lineage>
        <taxon>Bacteria</taxon>
        <taxon>Bacillati</taxon>
        <taxon>Bacillota</taxon>
        <taxon>Bacilli</taxon>
        <taxon>Bacillales</taxon>
        <taxon>Paenibacillaceae</taxon>
        <taxon>Ferviditalea</taxon>
    </lineage>
</organism>